<proteinExistence type="predicted"/>
<dbReference type="PANTHER" id="PTHR33377:SF30">
    <property type="entry name" value="OS07G0117000 PROTEIN"/>
    <property type="match status" value="1"/>
</dbReference>
<evidence type="ECO:0000313" key="2">
    <source>
        <dbReference type="Proteomes" id="UP000823388"/>
    </source>
</evidence>
<accession>A0A8T0UZ90</accession>
<dbReference type="OrthoDB" id="638757at2759"/>
<evidence type="ECO:0000313" key="1">
    <source>
        <dbReference type="EMBL" id="KAG2629701.1"/>
    </source>
</evidence>
<sequence length="488" mass="55528">MEIALSTFLGEIAQRSVSFFIGKLSNKEEVITSLPSDESLHRKLLRICIIVEDAEGRQIRSQAMLEQLKVLRAGMYRGYYALDTFRYQSYKEDEGEDDDEVSHHYSFAISKFNPAKRIQLRGRSSSQGGERELHQVLGSLDVTITDAREFLMFLKDCPPLYHRLYNTYMVLEKCMFGRHAEMEHIINFLMQKCAPGSTGDFGVLPVVGPAKAGKSTLVEHVCNDERVRSAFSRIVFFAEGDLEGRIDCVRDGGKVKYQSHASECRDQSVLVVVEVNGDISEATWSRLCSASKRCATNGVIRFIICSRSDEIVRFGTTRVLKVENLTQEAFWYFFKALAFGSVDPREEPKLASMAMEIAAYLNCFFIAGNTIARMLRDNLSAKFWRMALTSFREVDRRYRFFIFGAQPANPSENRKMIRRLNGSNEYCSFFNGYQKVSSQEDAPVITFQEVLSGSVVRRGKFDVLAWKSPIPPYHSYTCSCEIHEVADS</sequence>
<keyword evidence="2" id="KW-1185">Reference proteome</keyword>
<dbReference type="Proteomes" id="UP000823388">
    <property type="component" value="Chromosome 3K"/>
</dbReference>
<dbReference type="PANTHER" id="PTHR33377">
    <property type="entry name" value="OS10G0134700 PROTEIN-RELATED"/>
    <property type="match status" value="1"/>
</dbReference>
<dbReference type="InterPro" id="IPR027417">
    <property type="entry name" value="P-loop_NTPase"/>
</dbReference>
<reference evidence="1" key="1">
    <citation type="submission" date="2020-05" db="EMBL/GenBank/DDBJ databases">
        <title>WGS assembly of Panicum virgatum.</title>
        <authorList>
            <person name="Lovell J.T."/>
            <person name="Jenkins J."/>
            <person name="Shu S."/>
            <person name="Juenger T.E."/>
            <person name="Schmutz J."/>
        </authorList>
    </citation>
    <scope>NUCLEOTIDE SEQUENCE</scope>
    <source>
        <strain evidence="1">AP13</strain>
    </source>
</reference>
<name>A0A8T0UZ90_PANVG</name>
<dbReference type="EMBL" id="CM029041">
    <property type="protein sequence ID" value="KAG2629701.1"/>
    <property type="molecule type" value="Genomic_DNA"/>
</dbReference>
<dbReference type="AlphaFoldDB" id="A0A8T0UZ90"/>
<dbReference type="Gene3D" id="3.40.50.300">
    <property type="entry name" value="P-loop containing nucleotide triphosphate hydrolases"/>
    <property type="match status" value="1"/>
</dbReference>
<organism evidence="1 2">
    <name type="scientific">Panicum virgatum</name>
    <name type="common">Blackwell switchgrass</name>
    <dbReference type="NCBI Taxonomy" id="38727"/>
    <lineage>
        <taxon>Eukaryota</taxon>
        <taxon>Viridiplantae</taxon>
        <taxon>Streptophyta</taxon>
        <taxon>Embryophyta</taxon>
        <taxon>Tracheophyta</taxon>
        <taxon>Spermatophyta</taxon>
        <taxon>Magnoliopsida</taxon>
        <taxon>Liliopsida</taxon>
        <taxon>Poales</taxon>
        <taxon>Poaceae</taxon>
        <taxon>PACMAD clade</taxon>
        <taxon>Panicoideae</taxon>
        <taxon>Panicodae</taxon>
        <taxon>Paniceae</taxon>
        <taxon>Panicinae</taxon>
        <taxon>Panicum</taxon>
        <taxon>Panicum sect. Hiantes</taxon>
    </lineage>
</organism>
<dbReference type="SUPFAM" id="SSF52540">
    <property type="entry name" value="P-loop containing nucleoside triphosphate hydrolases"/>
    <property type="match status" value="1"/>
</dbReference>
<gene>
    <name evidence="1" type="ORF">PVAP13_3KG446300</name>
</gene>
<comment type="caution">
    <text evidence="1">The sequence shown here is derived from an EMBL/GenBank/DDBJ whole genome shotgun (WGS) entry which is preliminary data.</text>
</comment>
<protein>
    <submittedName>
        <fullName evidence="1">Uncharacterized protein</fullName>
    </submittedName>
</protein>